<evidence type="ECO:0000313" key="2">
    <source>
        <dbReference type="Proteomes" id="UP001634394"/>
    </source>
</evidence>
<reference evidence="1 2" key="1">
    <citation type="submission" date="2024-11" db="EMBL/GenBank/DDBJ databases">
        <title>Chromosome-level genome assembly of the freshwater bivalve Anodonta woodiana.</title>
        <authorList>
            <person name="Chen X."/>
        </authorList>
    </citation>
    <scope>NUCLEOTIDE SEQUENCE [LARGE SCALE GENOMIC DNA]</scope>
    <source>
        <strain evidence="1">MN2024</strain>
        <tissue evidence="1">Gills</tissue>
    </source>
</reference>
<comment type="caution">
    <text evidence="1">The sequence shown here is derived from an EMBL/GenBank/DDBJ whole genome shotgun (WGS) entry which is preliminary data.</text>
</comment>
<sequence>MVEHFELQPMAFKPSSRDDETVYSSSAANCINPGYTHSSKASRSSKKALMNGKTDDTNYQYASAFQSSTPPQWTDDTYDNTGDETKHHFDGAYDHTPTHFVEEYDATHLTIHTMFDASKTYDHVIILPDDVYDETCEVQASTLLYNSYDRITKGTCETPVSKPNISNNQDNIYEFLA</sequence>
<gene>
    <name evidence="1" type="ORF">ACJMK2_021266</name>
</gene>
<keyword evidence="2" id="KW-1185">Reference proteome</keyword>
<dbReference type="Proteomes" id="UP001634394">
    <property type="component" value="Unassembled WGS sequence"/>
</dbReference>
<proteinExistence type="predicted"/>
<evidence type="ECO:0000313" key="1">
    <source>
        <dbReference type="EMBL" id="KAL3835792.1"/>
    </source>
</evidence>
<accession>A0ABD3THJ0</accession>
<dbReference type="EMBL" id="JBJQND010000018">
    <property type="protein sequence ID" value="KAL3835792.1"/>
    <property type="molecule type" value="Genomic_DNA"/>
</dbReference>
<protein>
    <submittedName>
        <fullName evidence="1">Uncharacterized protein</fullName>
    </submittedName>
</protein>
<name>A0ABD3THJ0_SINWO</name>
<dbReference type="AlphaFoldDB" id="A0ABD3THJ0"/>
<organism evidence="1 2">
    <name type="scientific">Sinanodonta woodiana</name>
    <name type="common">Chinese pond mussel</name>
    <name type="synonym">Anodonta woodiana</name>
    <dbReference type="NCBI Taxonomy" id="1069815"/>
    <lineage>
        <taxon>Eukaryota</taxon>
        <taxon>Metazoa</taxon>
        <taxon>Spiralia</taxon>
        <taxon>Lophotrochozoa</taxon>
        <taxon>Mollusca</taxon>
        <taxon>Bivalvia</taxon>
        <taxon>Autobranchia</taxon>
        <taxon>Heteroconchia</taxon>
        <taxon>Palaeoheterodonta</taxon>
        <taxon>Unionida</taxon>
        <taxon>Unionoidea</taxon>
        <taxon>Unionidae</taxon>
        <taxon>Unioninae</taxon>
        <taxon>Sinanodonta</taxon>
    </lineage>
</organism>